<organism evidence="1">
    <name type="scientific">Anguilla anguilla</name>
    <name type="common">European freshwater eel</name>
    <name type="synonym">Muraena anguilla</name>
    <dbReference type="NCBI Taxonomy" id="7936"/>
    <lineage>
        <taxon>Eukaryota</taxon>
        <taxon>Metazoa</taxon>
        <taxon>Chordata</taxon>
        <taxon>Craniata</taxon>
        <taxon>Vertebrata</taxon>
        <taxon>Euteleostomi</taxon>
        <taxon>Actinopterygii</taxon>
        <taxon>Neopterygii</taxon>
        <taxon>Teleostei</taxon>
        <taxon>Anguilliformes</taxon>
        <taxon>Anguillidae</taxon>
        <taxon>Anguilla</taxon>
    </lineage>
</organism>
<proteinExistence type="predicted"/>
<accession>A0A0E9PWT7</accession>
<evidence type="ECO:0000313" key="1">
    <source>
        <dbReference type="EMBL" id="JAH08727.1"/>
    </source>
</evidence>
<sequence length="36" mass="3988">MGVGDWGTMYKKGCNSCMDHVDVNTLKLKLLVCILT</sequence>
<reference evidence="1" key="2">
    <citation type="journal article" date="2015" name="Fish Shellfish Immunol.">
        <title>Early steps in the European eel (Anguilla anguilla)-Vibrio vulnificus interaction in the gills: Role of the RtxA13 toxin.</title>
        <authorList>
            <person name="Callol A."/>
            <person name="Pajuelo D."/>
            <person name="Ebbesson L."/>
            <person name="Teles M."/>
            <person name="MacKenzie S."/>
            <person name="Amaro C."/>
        </authorList>
    </citation>
    <scope>NUCLEOTIDE SEQUENCE</scope>
</reference>
<dbReference type="AlphaFoldDB" id="A0A0E9PWT7"/>
<name>A0A0E9PWT7_ANGAN</name>
<dbReference type="EMBL" id="GBXM01099850">
    <property type="protein sequence ID" value="JAH08727.1"/>
    <property type="molecule type" value="Transcribed_RNA"/>
</dbReference>
<protein>
    <submittedName>
        <fullName evidence="1">Uncharacterized protein</fullName>
    </submittedName>
</protein>
<reference evidence="1" key="1">
    <citation type="submission" date="2014-11" db="EMBL/GenBank/DDBJ databases">
        <authorList>
            <person name="Amaro Gonzalez C."/>
        </authorList>
    </citation>
    <scope>NUCLEOTIDE SEQUENCE</scope>
</reference>